<gene>
    <name evidence="1" type="ORF">LGH70_22925</name>
</gene>
<protein>
    <recommendedName>
        <fullName evidence="3">Lipoprotein</fullName>
    </recommendedName>
</protein>
<evidence type="ECO:0008006" key="3">
    <source>
        <dbReference type="Google" id="ProtNLM"/>
    </source>
</evidence>
<dbReference type="Proteomes" id="UP001165297">
    <property type="component" value="Unassembled WGS sequence"/>
</dbReference>
<evidence type="ECO:0000313" key="1">
    <source>
        <dbReference type="EMBL" id="MCB2380465.1"/>
    </source>
</evidence>
<sequence length="204" mass="22247">MRPFFLVLGALGACTTSRVSAPAALTYYVMRSKLPAEYAAADTTVAYAAVQDFARHIGNPYALLYMVTVSGHPDRSRCLRVVQRGPGQFTAYVYQRPGQVDSTTFSSSALEKMLTTPAGYFSTMCLDYSSVVRYEMLWVKQGPTTMLSLVGEFTDLPVPKPPSIALAPVARGLEQQGTPFVQPADSAVLKPALDLLQEVKRLKL</sequence>
<organism evidence="1 2">
    <name type="scientific">Hymenobacter nitidus</name>
    <dbReference type="NCBI Taxonomy" id="2880929"/>
    <lineage>
        <taxon>Bacteria</taxon>
        <taxon>Pseudomonadati</taxon>
        <taxon>Bacteroidota</taxon>
        <taxon>Cytophagia</taxon>
        <taxon>Cytophagales</taxon>
        <taxon>Hymenobacteraceae</taxon>
        <taxon>Hymenobacter</taxon>
    </lineage>
</organism>
<dbReference type="RefSeq" id="WP_226190478.1">
    <property type="nucleotide sequence ID" value="NZ_JAJADQ010000018.1"/>
</dbReference>
<dbReference type="EMBL" id="JAJADQ010000018">
    <property type="protein sequence ID" value="MCB2380465.1"/>
    <property type="molecule type" value="Genomic_DNA"/>
</dbReference>
<evidence type="ECO:0000313" key="2">
    <source>
        <dbReference type="Proteomes" id="UP001165297"/>
    </source>
</evidence>
<name>A0ABS8AMN0_9BACT</name>
<keyword evidence="2" id="KW-1185">Reference proteome</keyword>
<accession>A0ABS8AMN0</accession>
<proteinExistence type="predicted"/>
<comment type="caution">
    <text evidence="1">The sequence shown here is derived from an EMBL/GenBank/DDBJ whole genome shotgun (WGS) entry which is preliminary data.</text>
</comment>
<reference evidence="1" key="1">
    <citation type="submission" date="2021-10" db="EMBL/GenBank/DDBJ databases">
        <authorList>
            <person name="Dean J.D."/>
            <person name="Kim M.K."/>
            <person name="Newey C.N."/>
            <person name="Stoker T.S."/>
            <person name="Thompson D.W."/>
            <person name="Grose J.H."/>
        </authorList>
    </citation>
    <scope>NUCLEOTIDE SEQUENCE</scope>
    <source>
        <strain evidence="1">BT635</strain>
    </source>
</reference>